<evidence type="ECO:0000313" key="26">
    <source>
        <dbReference type="EMBL" id="VGC77542.1"/>
    </source>
</evidence>
<dbReference type="EMBL" id="CP066534">
    <property type="protein sequence ID" value="QQL31268.1"/>
    <property type="molecule type" value="Genomic_DNA"/>
</dbReference>
<name>A0A0F0JS33_KLEPN</name>
<evidence type="ECO:0000313" key="9">
    <source>
        <dbReference type="EMBL" id="MUA43142.1"/>
    </source>
</evidence>
<dbReference type="Proteomes" id="UP000468995">
    <property type="component" value="Unassembled WGS sequence"/>
</dbReference>
<reference evidence="8 45" key="9">
    <citation type="submission" date="2019-07" db="EMBL/GenBank/DDBJ databases">
        <title>Genome sequence of OXA-232-producing Klebsiella pneumoniae ST23 from septicemic neonate.</title>
        <authorList>
            <person name="Mukherjee S."/>
            <person name="Naha S."/>
            <person name="Bhadury P."/>
            <person name="Basu S."/>
        </authorList>
    </citation>
    <scope>NUCLEOTIDE SEQUENCE [LARGE SCALE GENOMIC DNA]</scope>
    <source>
        <strain evidence="8 45">EN5275</strain>
    </source>
</reference>
<evidence type="ECO:0000313" key="15">
    <source>
        <dbReference type="EMBL" id="SPX55502.1"/>
    </source>
</evidence>
<evidence type="ECO:0000313" key="46">
    <source>
        <dbReference type="Proteomes" id="UP000485085"/>
    </source>
</evidence>
<reference evidence="14" key="4">
    <citation type="submission" date="2018-07" db="EMBL/GenBank/DDBJ databases">
        <title>Draft genome sequence of Klebsiella pneumoniae K293.</title>
        <authorList>
            <person name="He F."/>
        </authorList>
    </citation>
    <scope>NUCLEOTIDE SEQUENCE</scope>
    <source>
        <strain evidence="14">K293</strain>
    </source>
</reference>
<dbReference type="EMBL" id="VINI01000014">
    <property type="protein sequence ID" value="MSS32638.1"/>
    <property type="molecule type" value="Genomic_DNA"/>
</dbReference>
<dbReference type="Proteomes" id="UP000441029">
    <property type="component" value="Unassembled WGS sequence"/>
</dbReference>
<evidence type="ECO:0000313" key="41">
    <source>
        <dbReference type="Proteomes" id="UP000294876"/>
    </source>
</evidence>
<reference evidence="12 47" key="14">
    <citation type="submission" date="2020-12" db="EMBL/GenBank/DDBJ databases">
        <title>The complete genome of Klebsiella pneumoniae strain 090374.</title>
        <authorList>
            <person name="Wei L."/>
            <person name="Wen H."/>
            <person name="Liu L."/>
            <person name="Feng Y."/>
            <person name="Zong Z."/>
        </authorList>
    </citation>
    <scope>NUCLEOTIDE SEQUENCE [LARGE SCALE GENOMIC DNA]</scope>
    <source>
        <strain evidence="12 47">WCHKP090374</strain>
    </source>
</reference>
<dbReference type="SMR" id="A0A0F0JS33"/>
<dbReference type="Proteomes" id="UP000253559">
    <property type="component" value="Unassembled WGS sequence"/>
</dbReference>
<dbReference type="EMBL" id="BNFF01000001">
    <property type="protein sequence ID" value="GHK51816.1"/>
    <property type="molecule type" value="Genomic_DNA"/>
</dbReference>
<dbReference type="EMBL" id="QRCF01000049">
    <property type="protein sequence ID" value="RDT84935.1"/>
    <property type="molecule type" value="Genomic_DNA"/>
</dbReference>
<evidence type="ECO:0000313" key="45">
    <source>
        <dbReference type="Proteomes" id="UP000468995"/>
    </source>
</evidence>
<reference evidence="13" key="6">
    <citation type="submission" date="2018-08" db="EMBL/GenBank/DDBJ databases">
        <title>Klebsiella pneumoniae genome sequencing and assembly.</title>
        <authorList>
            <person name="Martins R.C.R."/>
            <person name="Perdigao-Neto L.V."/>
            <person name="Costa S.F."/>
            <person name="Levin A.S.S."/>
        </authorList>
    </citation>
    <scope>NUCLEOTIDE SEQUENCE</scope>
    <source>
        <strain evidence="13">BC_5001</strain>
    </source>
</reference>
<evidence type="ECO:0000313" key="7">
    <source>
        <dbReference type="EMBL" id="MRL35811.1"/>
    </source>
</evidence>
<dbReference type="EMBL" id="UKAW01000004">
    <property type="protein sequence ID" value="SXG14046.1"/>
    <property type="molecule type" value="Genomic_DNA"/>
</dbReference>
<sequence>MTNFLFNIKNHYLRVAIAELVDEAMKAAGRPHYQFSQQWDAGSMAQADVIFTEMVAGEWYLCQDLFQHAPEQYTLFIFPDNEHATVDEGLPNCLQHAVFMPPHARVQRLKDEIANAIERPLLPRQDPPFNRLRRCINCACRSVSDAQTKVIYAFSIGLSPHEVAAALNISPKTIHSHKKNIMSKFNLNSRQQFNNLVQLLAKR</sequence>
<accession>A0A0F0JS33</accession>
<dbReference type="PRINTS" id="PR00038">
    <property type="entry name" value="HTHLUXR"/>
</dbReference>
<organism evidence="9 46">
    <name type="scientific">Klebsiella pneumoniae</name>
    <dbReference type="NCBI Taxonomy" id="573"/>
    <lineage>
        <taxon>Bacteria</taxon>
        <taxon>Pseudomonadati</taxon>
        <taxon>Pseudomonadota</taxon>
        <taxon>Gammaproteobacteria</taxon>
        <taxon>Enterobacterales</taxon>
        <taxon>Enterobacteriaceae</taxon>
        <taxon>Klebsiella/Raoultella group</taxon>
        <taxon>Klebsiella</taxon>
        <taxon>Klebsiella pneumoniae complex</taxon>
    </lineage>
</organism>
<evidence type="ECO:0000313" key="28">
    <source>
        <dbReference type="Proteomes" id="UP000031820"/>
    </source>
</evidence>
<dbReference type="EMBL" id="NDBK01000006">
    <property type="protein sequence ID" value="OVF79651.1"/>
    <property type="molecule type" value="Genomic_DNA"/>
</dbReference>
<dbReference type="KEGG" id="kpb:FH42_03915"/>
<dbReference type="Proteomes" id="UP000258798">
    <property type="component" value="Unassembled WGS sequence"/>
</dbReference>
<evidence type="ECO:0000313" key="38">
    <source>
        <dbReference type="Proteomes" id="UP000258798"/>
    </source>
</evidence>
<dbReference type="Proteomes" id="UP000196447">
    <property type="component" value="Unassembled WGS sequence"/>
</dbReference>
<dbReference type="Pfam" id="PF00196">
    <property type="entry name" value="GerE"/>
    <property type="match status" value="1"/>
</dbReference>
<dbReference type="EMBL" id="UGMG01000001">
    <property type="protein sequence ID" value="STV63718.1"/>
    <property type="molecule type" value="Genomic_DNA"/>
</dbReference>
<dbReference type="EMBL" id="WJWF01000007">
    <property type="protein sequence ID" value="MRL35811.1"/>
    <property type="molecule type" value="Genomic_DNA"/>
</dbReference>
<dbReference type="KEGG" id="kpnu:LI86_13575"/>
<evidence type="ECO:0000313" key="19">
    <source>
        <dbReference type="EMBL" id="STU51178.1"/>
    </source>
</evidence>
<reference evidence="37 38" key="7">
    <citation type="submission" date="2018-08" db="EMBL/GenBank/DDBJ databases">
        <authorList>
            <consortium name="Pathogen Informatics"/>
        </authorList>
    </citation>
    <scope>NUCLEOTIDE SEQUENCE [LARGE SCALE GENOMIC DNA]</scope>
    <source>
        <strain evidence="17 32">4300STDY6470422</strain>
        <strain evidence="26 41">5012STDY7312589</strain>
        <strain evidence="27 42">5012STDY7626430</strain>
        <strain evidence="24 37">EuSCAPE_AT002</strain>
        <strain evidence="22 39">EuSCAPE_GR003</strain>
        <strain evidence="23 38">EuSCAPE_TR125</strain>
    </source>
</reference>
<evidence type="ECO:0000259" key="2">
    <source>
        <dbReference type="PROSITE" id="PS50043"/>
    </source>
</evidence>
<evidence type="ECO:0000313" key="29">
    <source>
        <dbReference type="Proteomes" id="UP000196447"/>
    </source>
</evidence>
<evidence type="ECO:0000313" key="6">
    <source>
        <dbReference type="EMBL" id="MRJ97056.1"/>
    </source>
</evidence>
<dbReference type="GO" id="GO:0003677">
    <property type="term" value="F:DNA binding"/>
    <property type="evidence" value="ECO:0007669"/>
    <property type="project" value="UniProtKB-KW"/>
</dbReference>
<reference evidence="10 29" key="2">
    <citation type="submission" date="2017-03" db="EMBL/GenBank/DDBJ databases">
        <authorList>
            <person name="Fouts D."/>
            <person name="Stalin M.J."/>
            <person name="Chen L."/>
            <person name="Wright M."/>
            <person name="Sutton G."/>
            <person name="Nguyen K."/>
            <person name="Vanduin D."/>
            <person name="Rojas L."/>
            <person name="Hujer A."/>
            <person name="Hujer K."/>
            <person name="Bonomo R."/>
            <person name="Kreiswirth B."/>
            <person name="Adams M."/>
        </authorList>
    </citation>
    <scope>NUCLEOTIDE SEQUENCE [LARGE SCALE GENOMIC DNA]</scope>
    <source>
        <strain evidence="10 29">39383</strain>
    </source>
</reference>
<dbReference type="EMBL" id="UGMN01000004">
    <property type="protein sequence ID" value="STU84953.1"/>
    <property type="molecule type" value="Genomic_DNA"/>
</dbReference>
<evidence type="ECO:0000256" key="1">
    <source>
        <dbReference type="ARBA" id="ARBA00023125"/>
    </source>
</evidence>
<dbReference type="EMBL" id="UJRG01000001">
    <property type="protein sequence ID" value="SWT05814.1"/>
    <property type="molecule type" value="Genomic_DNA"/>
</dbReference>
<evidence type="ECO:0000313" key="12">
    <source>
        <dbReference type="EMBL" id="QQL31268.1"/>
    </source>
</evidence>
<accession>A0A4V0GW49</accession>
<dbReference type="Proteomes" id="UP000258905">
    <property type="component" value="Unassembled WGS sequence"/>
</dbReference>
<reference evidence="25 40" key="8">
    <citation type="submission" date="2018-10" db="EMBL/GenBank/DDBJ databases">
        <authorList>
            <person name="Noll B N."/>
        </authorList>
    </citation>
    <scope>NUCLEOTIDE SEQUENCE [LARGE SCALE GENOMIC DNA]</scope>
    <source>
        <strain evidence="25">Kpneu006</strain>
    </source>
</reference>
<dbReference type="Proteomes" id="UP000250675">
    <property type="component" value="Unassembled WGS sequence"/>
</dbReference>
<dbReference type="InterPro" id="IPR036388">
    <property type="entry name" value="WH-like_DNA-bd_sf"/>
</dbReference>
<accession>A0A0J2G8E6</accession>
<evidence type="ECO:0000313" key="39">
    <source>
        <dbReference type="Proteomes" id="UP000258905"/>
    </source>
</evidence>
<dbReference type="Proteomes" id="UP001244490">
    <property type="component" value="Unassembled WGS sequence"/>
</dbReference>
<evidence type="ECO:0000313" key="20">
    <source>
        <dbReference type="EMBL" id="STU84953.1"/>
    </source>
</evidence>
<dbReference type="Proteomes" id="UP000255239">
    <property type="component" value="Unassembled WGS sequence"/>
</dbReference>
<dbReference type="EMBL" id="UGLU01000001">
    <property type="protein sequence ID" value="STU51178.1"/>
    <property type="molecule type" value="Genomic_DNA"/>
</dbReference>
<dbReference type="Proteomes" id="UP000031820">
    <property type="component" value="Unassembled WGS sequence"/>
</dbReference>
<dbReference type="EMBL" id="UASO01000010">
    <property type="protein sequence ID" value="SQC88044.1"/>
    <property type="molecule type" value="Genomic_DNA"/>
</dbReference>
<reference evidence="4 28" key="1">
    <citation type="submission" date="2014-10" db="EMBL/GenBank/DDBJ databases">
        <title>Plasmid movement, recombination, and chromosomal integration amongst multidrug resistant commensal Escherichia coli clones within a single commercial turkey flock.</title>
        <authorList>
            <person name="Lang K."/>
            <person name="Dorn K."/>
            <person name="Danzeisen J."/>
            <person name="Johnson T."/>
        </authorList>
    </citation>
    <scope>NUCLEOTIDE SEQUENCE [LARGE SCALE GENOMIC DNA]</scope>
    <source>
        <strain evidence="4 28">UMNturkey9</strain>
    </source>
</reference>
<dbReference type="EMBL" id="WNPO01000046">
    <property type="protein sequence ID" value="MUA43142.1"/>
    <property type="molecule type" value="Genomic_DNA"/>
</dbReference>
<dbReference type="InterPro" id="IPR000792">
    <property type="entry name" value="Tscrpt_reg_LuxR_C"/>
</dbReference>
<evidence type="ECO:0000313" key="34">
    <source>
        <dbReference type="Proteomes" id="UP000254141"/>
    </source>
</evidence>
<dbReference type="InterPro" id="IPR016032">
    <property type="entry name" value="Sig_transdc_resp-reg_C-effctor"/>
</dbReference>
<dbReference type="Proteomes" id="UP000251123">
    <property type="component" value="Unassembled WGS sequence"/>
</dbReference>
<reference evidence="5" key="15">
    <citation type="submission" date="2023-07" db="EMBL/GenBank/DDBJ databases">
        <authorList>
            <person name="Peng Z."/>
        </authorList>
    </citation>
    <scope>NUCLEOTIDE SEQUENCE</scope>
    <source>
        <strain evidence="5">KP219</strain>
    </source>
</reference>
<dbReference type="Proteomes" id="UP000485085">
    <property type="component" value="Unassembled WGS sequence"/>
</dbReference>
<dbReference type="Proteomes" id="UP000254103">
    <property type="component" value="Unassembled WGS sequence"/>
</dbReference>
<evidence type="ECO:0000313" key="4">
    <source>
        <dbReference type="EMBL" id="KII03546.1"/>
    </source>
</evidence>
<dbReference type="Proteomes" id="UP000254657">
    <property type="component" value="Unassembled WGS sequence"/>
</dbReference>
<reference evidence="11 43" key="12">
    <citation type="journal article" date="2020" name="Antibiotics">
        <title>Molecular Typing, Characterization of Antimicrobial Resistance, Virulence Profiling and Analysis of Whole-Genome Sequence of Clinical Klebsiella pneumoniae Isolates.</title>
        <authorList>
            <person name="Shelenkov A."/>
            <person name="Mikhaylova Y."/>
            <person name="Yanushevich Y."/>
            <person name="Samoilov A."/>
            <person name="Petrova L."/>
            <person name="Fomina V."/>
            <person name="Gusarov V."/>
            <person name="Zamyatin M."/>
            <person name="Shagin D."/>
            <person name="Akimkin V."/>
        </authorList>
    </citation>
    <scope>NUCLEOTIDE SEQUENCE [LARGE SCALE GENOMIC DNA]</scope>
    <source>
        <strain evidence="11 43">CriePir120</strain>
    </source>
</reference>
<evidence type="ECO:0000313" key="31">
    <source>
        <dbReference type="Proteomes" id="UP000251123"/>
    </source>
</evidence>
<dbReference type="PROSITE" id="PS50043">
    <property type="entry name" value="HTH_LUXR_2"/>
    <property type="match status" value="1"/>
</dbReference>
<dbReference type="EMBL" id="JRRF01000015">
    <property type="protein sequence ID" value="KII03546.1"/>
    <property type="molecule type" value="Genomic_DNA"/>
</dbReference>
<reference evidence="30 31" key="3">
    <citation type="submission" date="2018-06" db="EMBL/GenBank/DDBJ databases">
        <authorList>
            <consortium name="Pathogen Informatics"/>
            <person name="Doyle S."/>
        </authorList>
    </citation>
    <scope>NUCLEOTIDE SEQUENCE [LARGE SCALE GENOMIC DNA]</scope>
    <source>
        <strain evidence="21 36">NCTC11679</strain>
        <strain evidence="19 34">NCTC5051</strain>
        <strain evidence="18 33">NCTC5052</strain>
        <strain evidence="20 35">NCTC5053</strain>
        <strain evidence="15 31">NCTC9601</strain>
        <strain evidence="16 30">NCTC9645</strain>
    </source>
</reference>
<dbReference type="OMA" id="RENQCSE"/>
<evidence type="ECO:0000313" key="23">
    <source>
        <dbReference type="EMBL" id="SWT05814.1"/>
    </source>
</evidence>
<dbReference type="EMBL" id="WJVL01000009">
    <property type="protein sequence ID" value="MRJ97056.1"/>
    <property type="molecule type" value="Genomic_DNA"/>
</dbReference>
<evidence type="ECO:0000313" key="17">
    <source>
        <dbReference type="EMBL" id="SSK36114.1"/>
    </source>
</evidence>
<reference evidence="9 46" key="11">
    <citation type="submission" date="2019-11" db="EMBL/GenBank/DDBJ databases">
        <title>Emergence of a novel subclone of carbapenem-resistant Klebsiella pneumoniae ST11 with enhanced virulence and transmissibility: a molecular epidemiological, clinical, genomic study.</title>
        <authorList>
            <person name="Zhou K."/>
        </authorList>
    </citation>
    <scope>NUCLEOTIDE SEQUENCE [LARGE SCALE GENOMIC DNA]</scope>
    <source>
        <strain evidence="9 46">KP_38044</strain>
    </source>
</reference>
<reference evidence="3" key="13">
    <citation type="submission" date="2020-10" db="EMBL/GenBank/DDBJ databases">
        <title>Genome Sequence of ESBL Producing Zambian Clinical Strains.</title>
        <authorList>
            <person name="Shawa M."/>
            <person name="Furuta Y."/>
            <person name="Simbotwe M."/>
            <person name="Mulenga E."/>
            <person name="Mubanga M."/>
            <person name="Mulenga G."/>
            <person name="Kaile C."/>
            <person name="Zorigt T."/>
            <person name="Hang'ombe B."/>
            <person name="Higashi H."/>
        </authorList>
    </citation>
    <scope>NUCLEOTIDE SEQUENCE</scope>
    <source>
        <strain evidence="3">Zam_UTH_09</strain>
    </source>
</reference>
<dbReference type="Proteomes" id="UP000269921">
    <property type="component" value="Unassembled WGS sequence"/>
</dbReference>
<evidence type="ECO:0000313" key="22">
    <source>
        <dbReference type="EMBL" id="SVN64381.1"/>
    </source>
</evidence>
<dbReference type="EMBL" id="UWVH01000001">
    <property type="protein sequence ID" value="VCV79117.1"/>
    <property type="molecule type" value="Genomic_DNA"/>
</dbReference>
<reference evidence="13" key="5">
    <citation type="submission" date="2018-07" db="EMBL/GenBank/DDBJ databases">
        <authorList>
            <person name="Martins R.C."/>
            <person name="Perdigao-Neto L.V."/>
            <person name="Costa S.F."/>
            <person name="Levin A.S.S."/>
        </authorList>
    </citation>
    <scope>NUCLEOTIDE SEQUENCE</scope>
    <source>
        <strain evidence="13">BC_5001</strain>
    </source>
</reference>
<evidence type="ECO:0000313" key="25">
    <source>
        <dbReference type="EMBL" id="VCV79117.1"/>
    </source>
</evidence>
<dbReference type="EMBL" id="CAAHCC010000001">
    <property type="protein sequence ID" value="VGK72865.1"/>
    <property type="molecule type" value="Genomic_DNA"/>
</dbReference>
<dbReference type="Gene3D" id="1.10.10.10">
    <property type="entry name" value="Winged helix-like DNA-binding domain superfamily/Winged helix DNA-binding domain"/>
    <property type="match status" value="1"/>
</dbReference>
<evidence type="ECO:0000313" key="30">
    <source>
        <dbReference type="Proteomes" id="UP000250675"/>
    </source>
</evidence>
<dbReference type="Proteomes" id="UP000532829">
    <property type="component" value="Chromosome"/>
</dbReference>
<evidence type="ECO:0000313" key="43">
    <source>
        <dbReference type="Proteomes" id="UP000439817"/>
    </source>
</evidence>
<evidence type="ECO:0000313" key="11">
    <source>
        <dbReference type="EMBL" id="QOU49535.1"/>
    </source>
</evidence>
<evidence type="ECO:0000313" key="14">
    <source>
        <dbReference type="EMBL" id="RDT84935.1"/>
    </source>
</evidence>
<dbReference type="Proteomes" id="UP000252603">
    <property type="component" value="Unassembled WGS sequence"/>
</dbReference>
<dbReference type="EMBL" id="UASN01000020">
    <property type="protein sequence ID" value="SPX55502.1"/>
    <property type="molecule type" value="Genomic_DNA"/>
</dbReference>
<evidence type="ECO:0000313" key="10">
    <source>
        <dbReference type="EMBL" id="OVF79651.1"/>
    </source>
</evidence>
<evidence type="ECO:0000313" key="13">
    <source>
        <dbReference type="EMBL" id="RBZ24498.1"/>
    </source>
</evidence>
<evidence type="ECO:0000313" key="27">
    <source>
        <dbReference type="EMBL" id="VGK72865.1"/>
    </source>
</evidence>
<dbReference type="EMBL" id="UGLJ01000002">
    <property type="protein sequence ID" value="STT93146.1"/>
    <property type="molecule type" value="Genomic_DNA"/>
</dbReference>
<dbReference type="EMBL" id="JAUUIA010000001">
    <property type="protein sequence ID" value="MDP0965872.1"/>
    <property type="molecule type" value="Genomic_DNA"/>
</dbReference>
<evidence type="ECO:0000313" key="42">
    <source>
        <dbReference type="Proteomes" id="UP000376235"/>
    </source>
</evidence>
<evidence type="ECO:0000313" key="16">
    <source>
        <dbReference type="EMBL" id="SQC88044.1"/>
    </source>
</evidence>
<dbReference type="EMBL" id="UFEU01000006">
    <property type="protein sequence ID" value="SSK36114.1"/>
    <property type="molecule type" value="Genomic_DNA"/>
</dbReference>
<evidence type="ECO:0000313" key="40">
    <source>
        <dbReference type="Proteomes" id="UP000269921"/>
    </source>
</evidence>
<dbReference type="Proteomes" id="UP000294876">
    <property type="component" value="Unassembled WGS sequence"/>
</dbReference>
<dbReference type="Proteomes" id="UP000254387">
    <property type="component" value="Unassembled WGS sequence"/>
</dbReference>
<evidence type="ECO:0000313" key="36">
    <source>
        <dbReference type="Proteomes" id="UP000255239"/>
    </source>
</evidence>
<dbReference type="EMBL" id="QOHW01000004">
    <property type="protein sequence ID" value="RBZ24498.1"/>
    <property type="molecule type" value="Genomic_DNA"/>
</dbReference>
<evidence type="ECO:0000313" key="18">
    <source>
        <dbReference type="EMBL" id="STT93146.1"/>
    </source>
</evidence>
<dbReference type="Proteomes" id="UP000254141">
    <property type="component" value="Unassembled WGS sequence"/>
</dbReference>
<feature type="domain" description="HTH luxR-type" evidence="2">
    <location>
        <begin position="136"/>
        <end position="201"/>
    </location>
</feature>
<evidence type="ECO:0000313" key="33">
    <source>
        <dbReference type="Proteomes" id="UP000254103"/>
    </source>
</evidence>
<keyword evidence="1" id="KW-0238">DNA-binding</keyword>
<protein>
    <submittedName>
        <fullName evidence="15">2-component transcriptional regulator</fullName>
    </submittedName>
    <submittedName>
        <fullName evidence="9">Helix-turn-helix transcriptional regulator</fullName>
    </submittedName>
    <submittedName>
        <fullName evidence="4 5">LuxR family transcriptional regulator</fullName>
    </submittedName>
</protein>
<evidence type="ECO:0000313" key="44">
    <source>
        <dbReference type="Proteomes" id="UP000441029"/>
    </source>
</evidence>
<dbReference type="CDD" id="cd06170">
    <property type="entry name" value="LuxR_C_like"/>
    <property type="match status" value="1"/>
</dbReference>
<reference evidence="7" key="10">
    <citation type="submission" date="2019-10" db="EMBL/GenBank/DDBJ databases">
        <title>Molecular typing, antibiotic resistance determination and virulence profiling for 36 multidrug-resistant clinical Klebsiella pneumoniae isolates using second- and third-generation sequencing.</title>
        <authorList>
            <person name="Shelenkov A."/>
            <person name="Mikhaylova Y."/>
            <person name="Yanushevich Y."/>
            <person name="Samoilov A."/>
            <person name="Petrova L."/>
            <person name="Fomina V."/>
            <person name="Gusarov V."/>
            <person name="Zamyatin M."/>
            <person name="Shagin D."/>
        </authorList>
    </citation>
    <scope>NUCLEOTIDE SEQUENCE [LARGE SCALE GENOMIC DNA]</scope>
    <source>
        <strain evidence="7">CriePir115</strain>
        <strain evidence="6 44">CriePir226</strain>
    </source>
</reference>
<dbReference type="SMART" id="SM00421">
    <property type="entry name" value="HTH_LUXR"/>
    <property type="match status" value="1"/>
</dbReference>
<evidence type="ECO:0000313" key="3">
    <source>
        <dbReference type="EMBL" id="GHK51816.1"/>
    </source>
</evidence>
<evidence type="ECO:0000313" key="35">
    <source>
        <dbReference type="Proteomes" id="UP000254387"/>
    </source>
</evidence>
<dbReference type="GO" id="GO:0006355">
    <property type="term" value="P:regulation of DNA-templated transcription"/>
    <property type="evidence" value="ECO:0007669"/>
    <property type="project" value="InterPro"/>
</dbReference>
<dbReference type="EMBL" id="UIUC01000008">
    <property type="protein sequence ID" value="SVN64381.1"/>
    <property type="molecule type" value="Genomic_DNA"/>
</dbReference>
<dbReference type="Proteomes" id="UP000655094">
    <property type="component" value="Unassembled WGS sequence"/>
</dbReference>
<dbReference type="KEGG" id="kpne:KU54_013640"/>
<dbReference type="AlphaFoldDB" id="A0A0F0JS33"/>
<dbReference type="Proteomes" id="UP000439817">
    <property type="component" value="Chromosome"/>
</dbReference>
<dbReference type="SUPFAM" id="SSF46894">
    <property type="entry name" value="C-terminal effector domain of the bipartite response regulators"/>
    <property type="match status" value="1"/>
</dbReference>
<evidence type="ECO:0000313" key="37">
    <source>
        <dbReference type="Proteomes" id="UP000257587"/>
    </source>
</evidence>
<dbReference type="EMBL" id="CAAGWG010000002">
    <property type="protein sequence ID" value="VGC77542.1"/>
    <property type="molecule type" value="Genomic_DNA"/>
</dbReference>
<gene>
    <name evidence="5" type="primary">kbvR</name>
    <name evidence="10" type="ORF">B5L96_00345</name>
    <name evidence="25" type="ORF">BANRA_03858</name>
    <name evidence="13" type="ORF">DM078_08410</name>
    <name evidence="14" type="ORF">DW286_27120</name>
    <name evidence="8" type="ORF">FME62_17910</name>
    <name evidence="6" type="ORF">GJJ01_13925</name>
    <name evidence="11" type="ORF">GJJ08_014235</name>
    <name evidence="7" type="ORF">GJJ18_10260</name>
    <name evidence="9" type="ORF">GNF00_25185</name>
    <name evidence="12" type="ORF">H3G96_013660</name>
    <name evidence="3" type="ORF">KPZU09_15520</name>
    <name evidence="4" type="ORF">LS45_16675</name>
    <name evidence="21" type="ORF">NCTC11679_02863</name>
    <name evidence="19" type="ORF">NCTC5051_02770</name>
    <name evidence="18" type="ORF">NCTC5052_01536</name>
    <name evidence="20" type="ORF">NCTC5053_00745</name>
    <name evidence="15" type="ORF">NCTC9601_02682</name>
    <name evidence="16" type="ORF">NCTC9645_06184</name>
    <name evidence="5" type="ORF">Q6294_02255</name>
    <name evidence="26" type="ORF">SAMEA104567804_00877</name>
    <name evidence="24" type="ORF">SAMEA3499874_01895</name>
    <name evidence="22" type="ORF">SAMEA3649591_02473</name>
    <name evidence="23" type="ORF">SAMEA3729652_00021</name>
    <name evidence="17" type="ORF">SAMEA4364603_02471</name>
    <name evidence="27" type="ORF">SAMEA4873632_01033</name>
</gene>
<evidence type="ECO:0000313" key="5">
    <source>
        <dbReference type="EMBL" id="MDP0965872.1"/>
    </source>
</evidence>
<evidence type="ECO:0000313" key="8">
    <source>
        <dbReference type="EMBL" id="MSS32638.1"/>
    </source>
</evidence>
<evidence type="ECO:0000313" key="21">
    <source>
        <dbReference type="EMBL" id="STV63718.1"/>
    </source>
</evidence>
<dbReference type="RefSeq" id="WP_002903816.1">
    <property type="nucleotide sequence ID" value="NZ_ABLUVU020000005.1"/>
</dbReference>
<evidence type="ECO:0000313" key="24">
    <source>
        <dbReference type="EMBL" id="SXG14046.1"/>
    </source>
</evidence>
<evidence type="ECO:0000313" key="47">
    <source>
        <dbReference type="Proteomes" id="UP000532829"/>
    </source>
</evidence>
<dbReference type="EMBL" id="CP063008">
    <property type="protein sequence ID" value="QOU49535.1"/>
    <property type="molecule type" value="Genomic_DNA"/>
</dbReference>
<proteinExistence type="predicted"/>
<dbReference type="Proteomes" id="UP000257587">
    <property type="component" value="Unassembled WGS sequence"/>
</dbReference>
<evidence type="ECO:0000313" key="32">
    <source>
        <dbReference type="Proteomes" id="UP000252603"/>
    </source>
</evidence>
<dbReference type="Proteomes" id="UP000376235">
    <property type="component" value="Unassembled WGS sequence"/>
</dbReference>